<sequence length="60" mass="7149">MLKHTERILAFSLALISHNSFKHLYTENKKMLSHTNECLLLHQVFFPKYHVDVILFVKSH</sequence>
<reference evidence="1" key="1">
    <citation type="submission" date="2014-11" db="EMBL/GenBank/DDBJ databases">
        <authorList>
            <person name="Amaro Gonzalez C."/>
        </authorList>
    </citation>
    <scope>NUCLEOTIDE SEQUENCE</scope>
</reference>
<dbReference type="AlphaFoldDB" id="A0A0E9WS74"/>
<organism evidence="1">
    <name type="scientific">Anguilla anguilla</name>
    <name type="common">European freshwater eel</name>
    <name type="synonym">Muraena anguilla</name>
    <dbReference type="NCBI Taxonomy" id="7936"/>
    <lineage>
        <taxon>Eukaryota</taxon>
        <taxon>Metazoa</taxon>
        <taxon>Chordata</taxon>
        <taxon>Craniata</taxon>
        <taxon>Vertebrata</taxon>
        <taxon>Euteleostomi</taxon>
        <taxon>Actinopterygii</taxon>
        <taxon>Neopterygii</taxon>
        <taxon>Teleostei</taxon>
        <taxon>Anguilliformes</taxon>
        <taxon>Anguillidae</taxon>
        <taxon>Anguilla</taxon>
    </lineage>
</organism>
<reference evidence="1" key="2">
    <citation type="journal article" date="2015" name="Fish Shellfish Immunol.">
        <title>Early steps in the European eel (Anguilla anguilla)-Vibrio vulnificus interaction in the gills: Role of the RtxA13 toxin.</title>
        <authorList>
            <person name="Callol A."/>
            <person name="Pajuelo D."/>
            <person name="Ebbesson L."/>
            <person name="Teles M."/>
            <person name="MacKenzie S."/>
            <person name="Amaro C."/>
        </authorList>
    </citation>
    <scope>NUCLEOTIDE SEQUENCE</scope>
</reference>
<proteinExistence type="predicted"/>
<name>A0A0E9WS74_ANGAN</name>
<dbReference type="EMBL" id="GBXM01015355">
    <property type="protein sequence ID" value="JAH93222.1"/>
    <property type="molecule type" value="Transcribed_RNA"/>
</dbReference>
<evidence type="ECO:0000313" key="1">
    <source>
        <dbReference type="EMBL" id="JAH93222.1"/>
    </source>
</evidence>
<accession>A0A0E9WS74</accession>
<protein>
    <submittedName>
        <fullName evidence="1">Uncharacterized protein</fullName>
    </submittedName>
</protein>